<evidence type="ECO:0000313" key="2">
    <source>
        <dbReference type="Proteomes" id="UP000244377"/>
    </source>
</evidence>
<dbReference type="Proteomes" id="UP000244377">
    <property type="component" value="Genome"/>
</dbReference>
<reference evidence="1 2" key="1">
    <citation type="submission" date="2017-03" db="EMBL/GenBank/DDBJ databases">
        <authorList>
            <person name="Afonso C.L."/>
            <person name="Miller P.J."/>
            <person name="Scott M.A."/>
            <person name="Spackman E."/>
            <person name="Goraichik I."/>
            <person name="Dimitrov K.M."/>
            <person name="Suarez D.L."/>
            <person name="Swayne D.E."/>
        </authorList>
    </citation>
    <scope>NUCLEOTIDE SEQUENCE [LARGE SCALE GENOMIC DNA]</scope>
</reference>
<accession>A0A2R2V0T9</accession>
<dbReference type="EMBL" id="KY744566">
    <property type="protein sequence ID" value="ARB10937.1"/>
    <property type="molecule type" value="Genomic_DNA"/>
</dbReference>
<proteinExistence type="predicted"/>
<protein>
    <submittedName>
        <fullName evidence="1">Uncharacterized protein</fullName>
    </submittedName>
</protein>
<sequence>MSLITITVRLSQALRDFSVKLQKKALTAIEDRIAEVQDLQVECEARRSALMQGCHQKYYSEAEAIAVARAEALAAVHRKFDAKVISNHNAFTETKRSVALVAQSHSDDLKRELCMMKRERDHLVK</sequence>
<organism evidence="1 2">
    <name type="scientific">Pectobacterium phage POP72</name>
    <dbReference type="NCBI Taxonomy" id="1965269"/>
    <lineage>
        <taxon>Viruses</taxon>
        <taxon>Duplodnaviria</taxon>
        <taxon>Heunggongvirae</taxon>
        <taxon>Uroviricota</taxon>
        <taxon>Caudoviricetes</taxon>
        <taxon>Autographivirales</taxon>
        <taxon>Autosignataviridae</taxon>
        <taxon>Molineuxvirinae</taxon>
        <taxon>Axomammavirus</taxon>
        <taxon>Axomammavirus PP1</taxon>
    </lineage>
</organism>
<evidence type="ECO:0000313" key="1">
    <source>
        <dbReference type="EMBL" id="ARB10937.1"/>
    </source>
</evidence>
<name>A0A2R2V0T9_9CAUD</name>
<gene>
    <name evidence="1" type="ORF">POP72_021</name>
</gene>